<keyword evidence="1" id="KW-0732">Signal</keyword>
<dbReference type="Pfam" id="PF10976">
    <property type="entry name" value="DUF2790"/>
    <property type="match status" value="1"/>
</dbReference>
<proteinExistence type="predicted"/>
<dbReference type="RefSeq" id="WP_103741506.1">
    <property type="nucleotide sequence ID" value="NZ_CP060201.1"/>
</dbReference>
<evidence type="ECO:0000313" key="3">
    <source>
        <dbReference type="Proteomes" id="UP000515277"/>
    </source>
</evidence>
<feature type="signal peptide" evidence="1">
    <location>
        <begin position="1"/>
        <end position="21"/>
    </location>
</feature>
<sequence>MNTVNLSIAALLLSLSSLALAEGGGDRTFARAMVENQKAMERYAASQGKPAPVVQNYRYGMDLDIARVVSVTPPIKSCKVVPSRMTYEDSAGQLKTIEYQVMGQCRNNGS</sequence>
<accession>A0A7G8YJ16</accession>
<dbReference type="AlphaFoldDB" id="A0A7G8YJ16"/>
<name>A0A7G8YJ16_9PSED</name>
<dbReference type="Gene3D" id="2.30.140.50">
    <property type="entry name" value="Protein of unknown function DUF2790"/>
    <property type="match status" value="1"/>
</dbReference>
<dbReference type="NCBIfam" id="NF041599">
    <property type="entry name" value="reg_PtrA_PA2808"/>
    <property type="match status" value="1"/>
</dbReference>
<gene>
    <name evidence="2" type="ORF">GGI48_20425</name>
</gene>
<evidence type="ECO:0000256" key="1">
    <source>
        <dbReference type="SAM" id="SignalP"/>
    </source>
</evidence>
<organism evidence="2 3">
    <name type="scientific">Pseudomonas protegens</name>
    <dbReference type="NCBI Taxonomy" id="380021"/>
    <lineage>
        <taxon>Bacteria</taxon>
        <taxon>Pseudomonadati</taxon>
        <taxon>Pseudomonadota</taxon>
        <taxon>Gammaproteobacteria</taxon>
        <taxon>Pseudomonadales</taxon>
        <taxon>Pseudomonadaceae</taxon>
        <taxon>Pseudomonas</taxon>
    </lineage>
</organism>
<dbReference type="InterPro" id="IPR021245">
    <property type="entry name" value="DUF2790"/>
</dbReference>
<dbReference type="Proteomes" id="UP000515277">
    <property type="component" value="Chromosome"/>
</dbReference>
<protein>
    <submittedName>
        <fullName evidence="2">DUF2790 domain-containing protein</fullName>
    </submittedName>
</protein>
<evidence type="ECO:0000313" key="2">
    <source>
        <dbReference type="EMBL" id="QNH75666.1"/>
    </source>
</evidence>
<feature type="chain" id="PRO_5030163536" evidence="1">
    <location>
        <begin position="22"/>
        <end position="110"/>
    </location>
</feature>
<reference evidence="3" key="1">
    <citation type="journal article" date="2020" name="Microbiol. Resour. Announc.">
        <title>Complete genome sequences of four natural Pseudomonas isolates that catabolize a wide range of aromatic compounds relevant to lignin valorization.</title>
        <authorList>
            <person name="Hatmaker E.A."/>
            <person name="Presley G."/>
            <person name="Cannon O."/>
            <person name="Guss A.M."/>
            <person name="Elkins J.G."/>
        </authorList>
    </citation>
    <scope>NUCLEOTIDE SEQUENCE [LARGE SCALE GENOMIC DNA]</scope>
    <source>
        <strain evidence="3">H1F5C</strain>
    </source>
</reference>
<dbReference type="EMBL" id="CP060201">
    <property type="protein sequence ID" value="QNH75666.1"/>
    <property type="molecule type" value="Genomic_DNA"/>
</dbReference>